<dbReference type="PANTHER" id="PTHR41771">
    <property type="entry name" value="MEMBRANE PROTEIN-RELATED"/>
    <property type="match status" value="1"/>
</dbReference>
<reference evidence="3" key="1">
    <citation type="submission" date="2022-09" db="EMBL/GenBank/DDBJ databases">
        <title>Culturomic study of gut microbiota in children with autism spectrum disorder.</title>
        <authorList>
            <person name="Efimov B.A."/>
            <person name="Chaplin A.V."/>
            <person name="Sokolova S.R."/>
            <person name="Pikina A.P."/>
            <person name="Korzhanova M."/>
            <person name="Belova V."/>
            <person name="Korostin D."/>
        </authorList>
    </citation>
    <scope>NUCLEOTIDE SEQUENCE</scope>
    <source>
        <strain evidence="3">ASD5510</strain>
    </source>
</reference>
<dbReference type="InterPro" id="IPR012507">
    <property type="entry name" value="YibE_F"/>
</dbReference>
<keyword evidence="1" id="KW-1133">Transmembrane helix</keyword>
<dbReference type="EMBL" id="JAOSHN010000001">
    <property type="protein sequence ID" value="MCU7376876.1"/>
    <property type="molecule type" value="Genomic_DNA"/>
</dbReference>
<comment type="caution">
    <text evidence="3">The sequence shown here is derived from an EMBL/GenBank/DDBJ whole genome shotgun (WGS) entry which is preliminary data.</text>
</comment>
<dbReference type="InterPro" id="IPR014564">
    <property type="entry name" value="UCP031503_TM"/>
</dbReference>
<evidence type="ECO:0000256" key="1">
    <source>
        <dbReference type="SAM" id="Phobius"/>
    </source>
</evidence>
<evidence type="ECO:0000313" key="2">
    <source>
        <dbReference type="EMBL" id="MCU7376876.1"/>
    </source>
</evidence>
<keyword evidence="4" id="KW-1185">Reference proteome</keyword>
<dbReference type="PIRSF" id="PIRSF031503">
    <property type="entry name" value="UCP031503_mp"/>
    <property type="match status" value="1"/>
</dbReference>
<feature type="transmembrane region" description="Helical" evidence="1">
    <location>
        <begin position="40"/>
        <end position="64"/>
    </location>
</feature>
<organism evidence="3 4">
    <name type="scientific">Hominibacterium faecale</name>
    <dbReference type="NCBI Taxonomy" id="2839743"/>
    <lineage>
        <taxon>Bacteria</taxon>
        <taxon>Bacillati</taxon>
        <taxon>Bacillota</taxon>
        <taxon>Clostridia</taxon>
        <taxon>Peptostreptococcales</taxon>
        <taxon>Anaerovoracaceae</taxon>
        <taxon>Hominibacterium</taxon>
    </lineage>
</organism>
<feature type="transmembrane region" description="Helical" evidence="1">
    <location>
        <begin position="220"/>
        <end position="245"/>
    </location>
</feature>
<keyword evidence="1" id="KW-0472">Membrane</keyword>
<keyword evidence="1" id="KW-0812">Transmembrane</keyword>
<dbReference type="Proteomes" id="UP001065549">
    <property type="component" value="Unassembled WGS sequence"/>
</dbReference>
<protein>
    <submittedName>
        <fullName evidence="3">YibE/F family protein</fullName>
    </submittedName>
</protein>
<feature type="transmembrane region" description="Helical" evidence="1">
    <location>
        <begin position="174"/>
        <end position="200"/>
    </location>
</feature>
<dbReference type="EMBL" id="JAOSHN010000005">
    <property type="protein sequence ID" value="MCU7379425.1"/>
    <property type="molecule type" value="Genomic_DNA"/>
</dbReference>
<dbReference type="Pfam" id="PF07907">
    <property type="entry name" value="YibE_F"/>
    <property type="match status" value="1"/>
</dbReference>
<feature type="transmembrane region" description="Helical" evidence="1">
    <location>
        <begin position="76"/>
        <end position="95"/>
    </location>
</feature>
<sequence length="261" mass="28478">MLLIFAILFILLVLFIGGDRSAKALVTLAGNAILLTAALVLIYLGVNPFICASIACILITLLTLFYQNEINDKTKAAFWSVLLIIGLLIPFLWFLGTQTNTQGFPVGQYEIRPSNGYNGAIGINMILLQISALLMVLIGAVVDTALAVTSALYEVHLNNPRLSRKELFISGISVGRDILGSTINTLFFIFIAEYFTLFLQFMEYYSFAQMVNSKEFVQEIISIAVSGTGCVLIIPAAAALGAGFFGRKPGAKDRKEFSKVR</sequence>
<proteinExistence type="predicted"/>
<evidence type="ECO:0000313" key="4">
    <source>
        <dbReference type="Proteomes" id="UP001065549"/>
    </source>
</evidence>
<dbReference type="RefSeq" id="WP_148396017.1">
    <property type="nucleotide sequence ID" value="NZ_JAJAGH010000005.1"/>
</dbReference>
<dbReference type="AlphaFoldDB" id="A0A9J6QQC8"/>
<gene>
    <name evidence="2" type="ORF">OBO34_00745</name>
    <name evidence="3" type="ORF">OBO34_13840</name>
</gene>
<dbReference type="PANTHER" id="PTHR41771:SF1">
    <property type="entry name" value="MEMBRANE PROTEIN"/>
    <property type="match status" value="1"/>
</dbReference>
<name>A0A9J6QQC8_9FIRM</name>
<feature type="transmembrane region" description="Helical" evidence="1">
    <location>
        <begin position="126"/>
        <end position="153"/>
    </location>
</feature>
<evidence type="ECO:0000313" key="3">
    <source>
        <dbReference type="EMBL" id="MCU7379425.1"/>
    </source>
</evidence>
<accession>A0A9J6QQC8</accession>